<dbReference type="Pfam" id="PF13966">
    <property type="entry name" value="zf-RVT"/>
    <property type="match status" value="1"/>
</dbReference>
<reference evidence="3 4" key="1">
    <citation type="submission" date="2023-10" db="EMBL/GenBank/DDBJ databases">
        <title>Genome-Wide Identification Analysis in wild type Solanum Pinnatisectum Reveals Some Genes Defensing Phytophthora Infestans.</title>
        <authorList>
            <person name="Sun C."/>
        </authorList>
    </citation>
    <scope>NUCLEOTIDE SEQUENCE [LARGE SCALE GENOMIC DNA]</scope>
    <source>
        <strain evidence="3">LQN</strain>
        <tissue evidence="3">Leaf</tissue>
    </source>
</reference>
<evidence type="ECO:0000313" key="4">
    <source>
        <dbReference type="Proteomes" id="UP001311915"/>
    </source>
</evidence>
<evidence type="ECO:0000313" key="3">
    <source>
        <dbReference type="EMBL" id="KAK4716418.1"/>
    </source>
</evidence>
<keyword evidence="1" id="KW-1133">Transmembrane helix</keyword>
<dbReference type="InterPro" id="IPR026960">
    <property type="entry name" value="RVT-Znf"/>
</dbReference>
<keyword evidence="1" id="KW-0472">Membrane</keyword>
<dbReference type="AlphaFoldDB" id="A0AAV9KTC0"/>
<accession>A0AAV9KTC0</accession>
<evidence type="ECO:0000259" key="2">
    <source>
        <dbReference type="Pfam" id="PF13966"/>
    </source>
</evidence>
<keyword evidence="1" id="KW-0812">Transmembrane</keyword>
<gene>
    <name evidence="3" type="ORF">R3W88_014756</name>
</gene>
<proteinExistence type="predicted"/>
<evidence type="ECO:0000256" key="1">
    <source>
        <dbReference type="SAM" id="Phobius"/>
    </source>
</evidence>
<name>A0AAV9KTC0_9SOLN</name>
<comment type="caution">
    <text evidence="3">The sequence shown here is derived from an EMBL/GenBank/DDBJ whole genome shotgun (WGS) entry which is preliminary data.</text>
</comment>
<feature type="transmembrane region" description="Helical" evidence="1">
    <location>
        <begin position="138"/>
        <end position="156"/>
    </location>
</feature>
<dbReference type="EMBL" id="JAWPEI010000009">
    <property type="protein sequence ID" value="KAK4716418.1"/>
    <property type="molecule type" value="Genomic_DNA"/>
</dbReference>
<protein>
    <recommendedName>
        <fullName evidence="2">Reverse transcriptase zinc-binding domain-containing protein</fullName>
    </recommendedName>
</protein>
<dbReference type="Proteomes" id="UP001311915">
    <property type="component" value="Unassembled WGS sequence"/>
</dbReference>
<organism evidence="3 4">
    <name type="scientific">Solanum pinnatisectum</name>
    <name type="common">tansyleaf nightshade</name>
    <dbReference type="NCBI Taxonomy" id="50273"/>
    <lineage>
        <taxon>Eukaryota</taxon>
        <taxon>Viridiplantae</taxon>
        <taxon>Streptophyta</taxon>
        <taxon>Embryophyta</taxon>
        <taxon>Tracheophyta</taxon>
        <taxon>Spermatophyta</taxon>
        <taxon>Magnoliopsida</taxon>
        <taxon>eudicotyledons</taxon>
        <taxon>Gunneridae</taxon>
        <taxon>Pentapetalae</taxon>
        <taxon>asterids</taxon>
        <taxon>lamiids</taxon>
        <taxon>Solanales</taxon>
        <taxon>Solanaceae</taxon>
        <taxon>Solanoideae</taxon>
        <taxon>Solaneae</taxon>
        <taxon>Solanum</taxon>
    </lineage>
</organism>
<sequence>MNLCTWNSAAILKLLWDIDRKKDCIWVQWVRNYYVKQGDISQIWIPKNASWVVRKVLESRDQLVIRKHSHEIIKQQLNRVQHGEKFSTHKIYICLVPLHPKVTWKHLTMYPRIHPRHIFILWSAIQKRLATTERLQKFGISITLIVLFVASTWRLFHI</sequence>
<feature type="domain" description="Reverse transcriptase zinc-binding" evidence="2">
    <location>
        <begin position="86"/>
        <end position="142"/>
    </location>
</feature>
<keyword evidence="4" id="KW-1185">Reference proteome</keyword>